<name>A0ABU1RTP3_9GAMM</name>
<keyword evidence="2" id="KW-1185">Reference proteome</keyword>
<sequence>MIDGFTADPKIQRIAEAYALDALDFAREGFGLELDWSDGSIAQIEELLGVLHDQVAQMSEEQILQFATMLGSYVGEVFRRNHGATWGMVTLQRQSFPGLMASRSSGIFWPWERARSRIVDGPSDNMRHYYQVLIEKHGAPGDRLVTGTATSRKSWSGRLAGG</sequence>
<dbReference type="RefSeq" id="WP_310093589.1">
    <property type="nucleotide sequence ID" value="NZ_JAVDTT010000002.1"/>
</dbReference>
<evidence type="ECO:0000313" key="2">
    <source>
        <dbReference type="Proteomes" id="UP001254759"/>
    </source>
</evidence>
<evidence type="ECO:0000313" key="1">
    <source>
        <dbReference type="EMBL" id="MDR6842138.1"/>
    </source>
</evidence>
<protein>
    <submittedName>
        <fullName evidence="1">Uncharacterized protein</fullName>
    </submittedName>
</protein>
<dbReference type="Proteomes" id="UP001254759">
    <property type="component" value="Unassembled WGS sequence"/>
</dbReference>
<dbReference type="EMBL" id="JAVDTT010000002">
    <property type="protein sequence ID" value="MDR6842138.1"/>
    <property type="molecule type" value="Genomic_DNA"/>
</dbReference>
<organism evidence="1 2">
    <name type="scientific">Pseudoxanthomonas sacheonensis</name>
    <dbReference type="NCBI Taxonomy" id="443615"/>
    <lineage>
        <taxon>Bacteria</taxon>
        <taxon>Pseudomonadati</taxon>
        <taxon>Pseudomonadota</taxon>
        <taxon>Gammaproteobacteria</taxon>
        <taxon>Lysobacterales</taxon>
        <taxon>Lysobacteraceae</taxon>
        <taxon>Pseudoxanthomonas</taxon>
    </lineage>
</organism>
<reference evidence="1 2" key="1">
    <citation type="submission" date="2023-07" db="EMBL/GenBank/DDBJ databases">
        <title>Sorghum-associated microbial communities from plants grown in Nebraska, USA.</title>
        <authorList>
            <person name="Schachtman D."/>
        </authorList>
    </citation>
    <scope>NUCLEOTIDE SEQUENCE [LARGE SCALE GENOMIC DNA]</scope>
    <source>
        <strain evidence="1 2">BE107</strain>
    </source>
</reference>
<proteinExistence type="predicted"/>
<accession>A0ABU1RTP3</accession>
<gene>
    <name evidence="1" type="ORF">J2W94_002423</name>
</gene>
<comment type="caution">
    <text evidence="1">The sequence shown here is derived from an EMBL/GenBank/DDBJ whole genome shotgun (WGS) entry which is preliminary data.</text>
</comment>